<organism evidence="1 2">
    <name type="scientific">Pseudomonas laurylsulfatiphila</name>
    <dbReference type="NCBI Taxonomy" id="2011015"/>
    <lineage>
        <taxon>Bacteria</taxon>
        <taxon>Pseudomonadati</taxon>
        <taxon>Pseudomonadota</taxon>
        <taxon>Gammaproteobacteria</taxon>
        <taxon>Pseudomonadales</taxon>
        <taxon>Pseudomonadaceae</taxon>
        <taxon>Pseudomonas</taxon>
    </lineage>
</organism>
<reference evidence="2" key="1">
    <citation type="submission" date="2017-06" db="EMBL/GenBank/DDBJ databases">
        <authorList>
            <person name="Furmanczyk E.M."/>
        </authorList>
    </citation>
    <scope>NUCLEOTIDE SEQUENCE [LARGE SCALE GENOMIC DNA]</scope>
    <source>
        <strain evidence="2">AP3_16</strain>
    </source>
</reference>
<dbReference type="Proteomes" id="UP000238541">
    <property type="component" value="Unassembled WGS sequence"/>
</dbReference>
<proteinExistence type="predicted"/>
<protein>
    <submittedName>
        <fullName evidence="1">Uncharacterized protein</fullName>
    </submittedName>
</protein>
<evidence type="ECO:0000313" key="2">
    <source>
        <dbReference type="Proteomes" id="UP000238541"/>
    </source>
</evidence>
<name>A0A2S6FTZ1_9PSED</name>
<sequence>MGASLLAKAMCQTPLMSTDTPSSRAGSLPQWYLSTCFSALHLSPDPLIFPACIRFIGTTRPCACCLLMRMPIDEC</sequence>
<accession>A0A2S6FTZ1</accession>
<comment type="caution">
    <text evidence="1">The sequence shown here is derived from an EMBL/GenBank/DDBJ whole genome shotgun (WGS) entry which is preliminary data.</text>
</comment>
<dbReference type="AlphaFoldDB" id="A0A2S6FTZ1"/>
<evidence type="ECO:0000313" key="1">
    <source>
        <dbReference type="EMBL" id="PPK40893.1"/>
    </source>
</evidence>
<gene>
    <name evidence="1" type="ORF">CD175_05465</name>
</gene>
<dbReference type="EMBL" id="NIRS01000001">
    <property type="protein sequence ID" value="PPK40893.1"/>
    <property type="molecule type" value="Genomic_DNA"/>
</dbReference>
<keyword evidence="2" id="KW-1185">Reference proteome</keyword>